<dbReference type="AlphaFoldDB" id="A0A0P6XCX1"/>
<dbReference type="Pfam" id="PF06108">
    <property type="entry name" value="DUF952"/>
    <property type="match status" value="1"/>
</dbReference>
<dbReference type="RefSeq" id="WP_075061159.1">
    <property type="nucleotide sequence ID" value="NZ_LGCL01000004.1"/>
</dbReference>
<accession>A0A0P6XCX1</accession>
<evidence type="ECO:0000313" key="1">
    <source>
        <dbReference type="EMBL" id="KPL80517.1"/>
    </source>
</evidence>
<dbReference type="OrthoDB" id="5638018at2"/>
<evidence type="ECO:0000313" key="2">
    <source>
        <dbReference type="Proteomes" id="UP000050417"/>
    </source>
</evidence>
<dbReference type="PANTHER" id="PTHR34129">
    <property type="entry name" value="BLR1139 PROTEIN"/>
    <property type="match status" value="1"/>
</dbReference>
<dbReference type="InterPro" id="IPR009297">
    <property type="entry name" value="DUF952"/>
</dbReference>
<name>A0A0P6XCX1_9CHLR</name>
<dbReference type="STRING" id="1134406.ADN00_01315"/>
<dbReference type="PANTHER" id="PTHR34129:SF1">
    <property type="entry name" value="DUF952 DOMAIN-CONTAINING PROTEIN"/>
    <property type="match status" value="1"/>
</dbReference>
<evidence type="ECO:0008006" key="3">
    <source>
        <dbReference type="Google" id="ProtNLM"/>
    </source>
</evidence>
<dbReference type="Gene3D" id="3.20.170.20">
    <property type="entry name" value="Protein of unknown function DUF952"/>
    <property type="match status" value="1"/>
</dbReference>
<comment type="caution">
    <text evidence="1">The sequence shown here is derived from an EMBL/GenBank/DDBJ whole genome shotgun (WGS) entry which is preliminary data.</text>
</comment>
<protein>
    <recommendedName>
        <fullName evidence="3">Glutathione S-transferase</fullName>
    </recommendedName>
</protein>
<dbReference type="Proteomes" id="UP000050417">
    <property type="component" value="Unassembled WGS sequence"/>
</dbReference>
<sequence>MNTDPIYHITTRSDWRKARSSMLYHPSSLESEGFIHCSALNQVCSSARRHFYGQTGLVLLEIDPTVSGMKVQWENTTGGEELFPHLYGPLPVRAVLRVYDFPPNPDGNFSLPAGLPARGD</sequence>
<gene>
    <name evidence="1" type="ORF">ADN00_01315</name>
</gene>
<dbReference type="SUPFAM" id="SSF56399">
    <property type="entry name" value="ADP-ribosylation"/>
    <property type="match status" value="1"/>
</dbReference>
<keyword evidence="2" id="KW-1185">Reference proteome</keyword>
<organism evidence="1 2">
    <name type="scientific">Ornatilinea apprima</name>
    <dbReference type="NCBI Taxonomy" id="1134406"/>
    <lineage>
        <taxon>Bacteria</taxon>
        <taxon>Bacillati</taxon>
        <taxon>Chloroflexota</taxon>
        <taxon>Anaerolineae</taxon>
        <taxon>Anaerolineales</taxon>
        <taxon>Anaerolineaceae</taxon>
        <taxon>Ornatilinea</taxon>
    </lineage>
</organism>
<dbReference type="EMBL" id="LGCL01000004">
    <property type="protein sequence ID" value="KPL80517.1"/>
    <property type="molecule type" value="Genomic_DNA"/>
</dbReference>
<proteinExistence type="predicted"/>
<reference evidence="1 2" key="1">
    <citation type="submission" date="2015-07" db="EMBL/GenBank/DDBJ databases">
        <title>Genome sequence of Ornatilinea apprima DSM 23815.</title>
        <authorList>
            <person name="Hemp J."/>
            <person name="Ward L.M."/>
            <person name="Pace L.A."/>
            <person name="Fischer W.W."/>
        </authorList>
    </citation>
    <scope>NUCLEOTIDE SEQUENCE [LARGE SCALE GENOMIC DNA]</scope>
    <source>
        <strain evidence="1 2">P3M-1</strain>
    </source>
</reference>